<feature type="region of interest" description="Disordered" evidence="1">
    <location>
        <begin position="316"/>
        <end position="419"/>
    </location>
</feature>
<evidence type="ECO:0000259" key="2">
    <source>
        <dbReference type="PROSITE" id="PS50053"/>
    </source>
</evidence>
<reference evidence="3" key="1">
    <citation type="journal article" date="2020" name="Stud. Mycol.">
        <title>101 Dothideomycetes genomes: a test case for predicting lifestyles and emergence of pathogens.</title>
        <authorList>
            <person name="Haridas S."/>
            <person name="Albert R."/>
            <person name="Binder M."/>
            <person name="Bloem J."/>
            <person name="Labutti K."/>
            <person name="Salamov A."/>
            <person name="Andreopoulos B."/>
            <person name="Baker S."/>
            <person name="Barry K."/>
            <person name="Bills G."/>
            <person name="Bluhm B."/>
            <person name="Cannon C."/>
            <person name="Castanera R."/>
            <person name="Culley D."/>
            <person name="Daum C."/>
            <person name="Ezra D."/>
            <person name="Gonzalez J."/>
            <person name="Henrissat B."/>
            <person name="Kuo A."/>
            <person name="Liang C."/>
            <person name="Lipzen A."/>
            <person name="Lutzoni F."/>
            <person name="Magnuson J."/>
            <person name="Mondo S."/>
            <person name="Nolan M."/>
            <person name="Ohm R."/>
            <person name="Pangilinan J."/>
            <person name="Park H.-J."/>
            <person name="Ramirez L."/>
            <person name="Alfaro M."/>
            <person name="Sun H."/>
            <person name="Tritt A."/>
            <person name="Yoshinaga Y."/>
            <person name="Zwiers L.-H."/>
            <person name="Turgeon B."/>
            <person name="Goodwin S."/>
            <person name="Spatafora J."/>
            <person name="Crous P."/>
            <person name="Grigoriev I."/>
        </authorList>
    </citation>
    <scope>NUCLEOTIDE SEQUENCE</scope>
    <source>
        <strain evidence="3">CBS 379.55</strain>
    </source>
</reference>
<dbReference type="EMBL" id="ML986486">
    <property type="protein sequence ID" value="KAF2279485.1"/>
    <property type="molecule type" value="Genomic_DNA"/>
</dbReference>
<evidence type="ECO:0000313" key="3">
    <source>
        <dbReference type="EMBL" id="KAF2279485.1"/>
    </source>
</evidence>
<keyword evidence="4" id="KW-1185">Reference proteome</keyword>
<dbReference type="Pfam" id="PF16455">
    <property type="entry name" value="UBD"/>
    <property type="match status" value="1"/>
</dbReference>
<dbReference type="OrthoDB" id="1640476at2759"/>
<name>A0A6A6JT95_WESOR</name>
<evidence type="ECO:0000256" key="1">
    <source>
        <dbReference type="SAM" id="MobiDB-lite"/>
    </source>
</evidence>
<feature type="compositionally biased region" description="Polar residues" evidence="1">
    <location>
        <begin position="316"/>
        <end position="326"/>
    </location>
</feature>
<dbReference type="RefSeq" id="XP_033657024.1">
    <property type="nucleotide sequence ID" value="XM_033797724.1"/>
</dbReference>
<feature type="compositionally biased region" description="Polar residues" evidence="1">
    <location>
        <begin position="356"/>
        <end position="371"/>
    </location>
</feature>
<dbReference type="InterPro" id="IPR039869">
    <property type="entry name" value="UBTD1/2"/>
</dbReference>
<dbReference type="PANTHER" id="PTHR13609">
    <property type="entry name" value="UBIQUITIN DOMAIN CONTAINING 1 PROTEIN-RELATED"/>
    <property type="match status" value="1"/>
</dbReference>
<dbReference type="InterPro" id="IPR029071">
    <property type="entry name" value="Ubiquitin-like_domsf"/>
</dbReference>
<dbReference type="Gene3D" id="1.20.225.20">
    <property type="entry name" value="Ub domain-containing protein, DC-UbP/UBTD2, N-terminal domain"/>
    <property type="match status" value="1"/>
</dbReference>
<dbReference type="InterPro" id="IPR032752">
    <property type="entry name" value="DC-UbP/UBTD2_N"/>
</dbReference>
<dbReference type="SUPFAM" id="SSF54236">
    <property type="entry name" value="Ubiquitin-like"/>
    <property type="match status" value="1"/>
</dbReference>
<proteinExistence type="predicted"/>
<feature type="region of interest" description="Disordered" evidence="1">
    <location>
        <begin position="74"/>
        <end position="94"/>
    </location>
</feature>
<dbReference type="InterPro" id="IPR038169">
    <property type="entry name" value="DC-UbP/UBTD2_N_sf"/>
</dbReference>
<dbReference type="PROSITE" id="PS50053">
    <property type="entry name" value="UBIQUITIN_2"/>
    <property type="match status" value="1"/>
</dbReference>
<feature type="domain" description="Ubiquitin-like" evidence="2">
    <location>
        <begin position="225"/>
        <end position="281"/>
    </location>
</feature>
<protein>
    <recommendedName>
        <fullName evidence="2">Ubiquitin-like domain-containing protein</fullName>
    </recommendedName>
</protein>
<dbReference type="CDD" id="cd17039">
    <property type="entry name" value="Ubl_ubiquitin_like"/>
    <property type="match status" value="1"/>
</dbReference>
<sequence>MGNCFCTPKPVAGPALVPNNNQIQNQNADDSSQESNASVELLAPIAHPLGAPGDPAAHPNRPLVALPEGYHCKLPDPYSQPTSTSSHNPGSVPWTRQKLELERNAWWETHSTTGDPEKWATYKQIINHLQGGRVQEAQTLLDAAGCTCPNGKAWHAIYDERGFRYAIRDARASKEMDWVVFEPKGLADDDEVVQGEREEEAVQVEGKGKGRAVVQADDDELGEVVQMRCRVSPNGEDYLIAVREGDKVGVIKTALSAEIGIPVSRIRVSYGGRLHESHEKLHGWIKGNALTIMVAADYEPPASDFTFAERIGAITDPSSDTLVTGSRGSGVLDQTPRIPTPAQALPLSPPEPKAQGPSNDQEAITPATDQQAHLPPTGQQAPLPPTGHQAPLPTDDAQSATPPNEPPGPPQTSPSSDHH</sequence>
<dbReference type="GeneID" id="54550899"/>
<dbReference type="InterPro" id="IPR000626">
    <property type="entry name" value="Ubiquitin-like_dom"/>
</dbReference>
<feature type="compositionally biased region" description="Polar residues" evidence="1">
    <location>
        <begin position="79"/>
        <end position="89"/>
    </location>
</feature>
<accession>A0A6A6JT95</accession>
<evidence type="ECO:0000313" key="4">
    <source>
        <dbReference type="Proteomes" id="UP000800097"/>
    </source>
</evidence>
<dbReference type="Proteomes" id="UP000800097">
    <property type="component" value="Unassembled WGS sequence"/>
</dbReference>
<feature type="compositionally biased region" description="Pro residues" evidence="1">
    <location>
        <begin position="403"/>
        <end position="412"/>
    </location>
</feature>
<gene>
    <name evidence="3" type="ORF">EI97DRAFT_430551</name>
</gene>
<organism evidence="3 4">
    <name type="scientific">Westerdykella ornata</name>
    <dbReference type="NCBI Taxonomy" id="318751"/>
    <lineage>
        <taxon>Eukaryota</taxon>
        <taxon>Fungi</taxon>
        <taxon>Dikarya</taxon>
        <taxon>Ascomycota</taxon>
        <taxon>Pezizomycotina</taxon>
        <taxon>Dothideomycetes</taxon>
        <taxon>Pleosporomycetidae</taxon>
        <taxon>Pleosporales</taxon>
        <taxon>Sporormiaceae</taxon>
        <taxon>Westerdykella</taxon>
    </lineage>
</organism>
<dbReference type="AlphaFoldDB" id="A0A6A6JT95"/>